<dbReference type="NCBIfam" id="TIGR00566">
    <property type="entry name" value="trpG_papA"/>
    <property type="match status" value="1"/>
</dbReference>
<dbReference type="EMBL" id="JBHRVA010000003">
    <property type="protein sequence ID" value="MFC3303873.1"/>
    <property type="molecule type" value="Genomic_DNA"/>
</dbReference>
<dbReference type="InterPro" id="IPR029062">
    <property type="entry name" value="Class_I_gatase-like"/>
</dbReference>
<keyword evidence="4" id="KW-1185">Reference proteome</keyword>
<keyword evidence="1" id="KW-0315">Glutamine amidotransferase</keyword>
<evidence type="ECO:0000256" key="1">
    <source>
        <dbReference type="ARBA" id="ARBA00022962"/>
    </source>
</evidence>
<dbReference type="PRINTS" id="PR00097">
    <property type="entry name" value="ANTSNTHASEII"/>
</dbReference>
<accession>A0ABV7MET2</accession>
<feature type="domain" description="Glutamine amidotransferase" evidence="2">
    <location>
        <begin position="3"/>
        <end position="182"/>
    </location>
</feature>
<evidence type="ECO:0000313" key="3">
    <source>
        <dbReference type="EMBL" id="MFC3303873.1"/>
    </source>
</evidence>
<dbReference type="PANTHER" id="PTHR43418:SF4">
    <property type="entry name" value="MULTIFUNCTIONAL TRYPTOPHAN BIOSYNTHESIS PROTEIN"/>
    <property type="match status" value="1"/>
</dbReference>
<proteinExistence type="predicted"/>
<dbReference type="Pfam" id="PF00117">
    <property type="entry name" value="GATase"/>
    <property type="match status" value="1"/>
</dbReference>
<name>A0ABV7MET2_9PROT</name>
<dbReference type="Gene3D" id="3.40.50.880">
    <property type="match status" value="1"/>
</dbReference>
<dbReference type="SUPFAM" id="SSF52317">
    <property type="entry name" value="Class I glutamine amidotransferase-like"/>
    <property type="match status" value="1"/>
</dbReference>
<dbReference type="InterPro" id="IPR017926">
    <property type="entry name" value="GATASE"/>
</dbReference>
<organism evidence="3 4">
    <name type="scientific">Parvularcula lutaonensis</name>
    <dbReference type="NCBI Taxonomy" id="491923"/>
    <lineage>
        <taxon>Bacteria</taxon>
        <taxon>Pseudomonadati</taxon>
        <taxon>Pseudomonadota</taxon>
        <taxon>Alphaproteobacteria</taxon>
        <taxon>Parvularculales</taxon>
        <taxon>Parvularculaceae</taxon>
        <taxon>Parvularcula</taxon>
    </lineage>
</organism>
<dbReference type="PRINTS" id="PR00096">
    <property type="entry name" value="GATASE"/>
</dbReference>
<reference evidence="4" key="1">
    <citation type="journal article" date="2019" name="Int. J. Syst. Evol. Microbiol.">
        <title>The Global Catalogue of Microorganisms (GCM) 10K type strain sequencing project: providing services to taxonomists for standard genome sequencing and annotation.</title>
        <authorList>
            <consortium name="The Broad Institute Genomics Platform"/>
            <consortium name="The Broad Institute Genome Sequencing Center for Infectious Disease"/>
            <person name="Wu L."/>
            <person name="Ma J."/>
        </authorList>
    </citation>
    <scope>NUCLEOTIDE SEQUENCE [LARGE SCALE GENOMIC DNA]</scope>
    <source>
        <strain evidence="4">KCTC 22245</strain>
    </source>
</reference>
<dbReference type="PROSITE" id="PS51273">
    <property type="entry name" value="GATASE_TYPE_1"/>
    <property type="match status" value="1"/>
</dbReference>
<evidence type="ECO:0000259" key="2">
    <source>
        <dbReference type="Pfam" id="PF00117"/>
    </source>
</evidence>
<dbReference type="CDD" id="cd01743">
    <property type="entry name" value="GATase1_Anthranilate_Synthase"/>
    <property type="match status" value="1"/>
</dbReference>
<comment type="caution">
    <text evidence="3">The sequence shown here is derived from an EMBL/GenBank/DDBJ whole genome shotgun (WGS) entry which is preliminary data.</text>
</comment>
<evidence type="ECO:0000313" key="4">
    <source>
        <dbReference type="Proteomes" id="UP001595607"/>
    </source>
</evidence>
<dbReference type="InterPro" id="IPR006221">
    <property type="entry name" value="TrpG/PapA_dom"/>
</dbReference>
<dbReference type="Proteomes" id="UP001595607">
    <property type="component" value="Unassembled WGS sequence"/>
</dbReference>
<dbReference type="RefSeq" id="WP_189576816.1">
    <property type="nucleotide sequence ID" value="NZ_BMXU01000002.1"/>
</dbReference>
<dbReference type="InterPro" id="IPR050472">
    <property type="entry name" value="Anth_synth/Amidotransfase"/>
</dbReference>
<protein>
    <submittedName>
        <fullName evidence="3">Anthranilate synthase component II</fullName>
    </submittedName>
</protein>
<dbReference type="PRINTS" id="PR00099">
    <property type="entry name" value="CPSGATASE"/>
</dbReference>
<gene>
    <name evidence="3" type="ORF">ACFONP_14165</name>
</gene>
<sequence>MILIIDNYDSFVETLARYVREAGFATDVVRNDQLTVEDVAEIAPGGMILSPGPYTPAEAGICRALPPAFPDTPILGVCLGHLAIAEAYGGRTVRARTPMHGRPSAISHTGDPLFAGLANPFQAGRYHALVSDIADTDLRETARSEDDELMAFRHNARPHVGVQFHPESILTPEGRRLLGNFLELCR</sequence>
<dbReference type="PANTHER" id="PTHR43418">
    <property type="entry name" value="MULTIFUNCTIONAL TRYPTOPHAN BIOSYNTHESIS PROTEIN-RELATED"/>
    <property type="match status" value="1"/>
</dbReference>